<dbReference type="Proteomes" id="UP000011081">
    <property type="component" value="Unassembled WGS sequence"/>
</dbReference>
<dbReference type="GO" id="GO:0005824">
    <property type="term" value="C:outer plaque of spindle pole body"/>
    <property type="evidence" value="ECO:0007669"/>
    <property type="project" value="EnsemblFungi"/>
</dbReference>
<dbReference type="PRINTS" id="PR01164">
    <property type="entry name" value="GAMMATUBULIN"/>
</dbReference>
<dbReference type="SMART" id="SM00864">
    <property type="entry name" value="Tubulin"/>
    <property type="match status" value="1"/>
</dbReference>
<dbReference type="InterPro" id="IPR017975">
    <property type="entry name" value="Tubulin_CS"/>
</dbReference>
<keyword evidence="9" id="KW-0206">Cytoskeleton</keyword>
<evidence type="ECO:0000256" key="10">
    <source>
        <dbReference type="RuleBase" id="RU000352"/>
    </source>
</evidence>
<protein>
    <recommendedName>
        <fullName evidence="4 10">Tubulin gamma chain</fullName>
    </recommendedName>
</protein>
<dbReference type="HOGENOM" id="CLU_015718_1_0_1"/>
<proteinExistence type="inferred from homology"/>
<dbReference type="GO" id="GO:0005200">
    <property type="term" value="F:structural constituent of cytoskeleton"/>
    <property type="evidence" value="ECO:0007669"/>
    <property type="project" value="EnsemblFungi"/>
</dbReference>
<accession>L2GXL5</accession>
<dbReference type="GO" id="GO:0005874">
    <property type="term" value="C:microtubule"/>
    <property type="evidence" value="ECO:0007669"/>
    <property type="project" value="UniProtKB-KW"/>
</dbReference>
<evidence type="ECO:0000256" key="2">
    <source>
        <dbReference type="ARBA" id="ARBA00009636"/>
    </source>
</evidence>
<dbReference type="OrthoDB" id="10249382at2759"/>
<dbReference type="VEuPathDB" id="MicrosporidiaDB:VCUG_00010"/>
<comment type="subunit">
    <text evidence="3">Dimer of alpha and beta chains. A typical microtubule is a hollow water-filled tube with an outer diameter of 25 nm and an inner diameter of 15 nM. Alpha-beta heterodimers associate head-to-tail to form protofilaments running lengthwise along the microtubule wall with the beta-tubulin subunit facing the microtubule plus end conferring a structural polarity. Microtubules usually have 13 protofilaments but different protofilament numbers can be found in some organisms and specialized cells.</text>
</comment>
<dbReference type="Gene3D" id="3.40.50.1440">
    <property type="entry name" value="Tubulin/FtsZ, GTPase domain"/>
    <property type="match status" value="1"/>
</dbReference>
<dbReference type="InterPro" id="IPR013838">
    <property type="entry name" value="Beta-tubulin_BS"/>
</dbReference>
<feature type="domain" description="Tubulin/FtsZ GTPase" evidence="11">
    <location>
        <begin position="33"/>
        <end position="229"/>
    </location>
</feature>
<dbReference type="GO" id="GO:0005822">
    <property type="term" value="C:inner plaque of spindle pole body"/>
    <property type="evidence" value="ECO:0007669"/>
    <property type="project" value="EnsemblFungi"/>
</dbReference>
<dbReference type="InterPro" id="IPR003008">
    <property type="entry name" value="Tubulin_FtsZ_GTPase"/>
</dbReference>
<dbReference type="SUPFAM" id="SSF55307">
    <property type="entry name" value="Tubulin C-terminal domain-like"/>
    <property type="match status" value="1"/>
</dbReference>
<dbReference type="Gene3D" id="1.10.287.600">
    <property type="entry name" value="Helix hairpin bin"/>
    <property type="match status" value="1"/>
</dbReference>
<keyword evidence="5" id="KW-0963">Cytoplasm</keyword>
<keyword evidence="6 10" id="KW-0493">Microtubule</keyword>
<dbReference type="AlphaFoldDB" id="L2GXL5"/>
<evidence type="ECO:0000259" key="11">
    <source>
        <dbReference type="SMART" id="SM00864"/>
    </source>
</evidence>
<name>L2GXL5_VAVCU</name>
<dbReference type="InterPro" id="IPR018316">
    <property type="entry name" value="Tubulin/FtsZ_2-layer-sand-dom"/>
</dbReference>
<dbReference type="EMBL" id="GL877404">
    <property type="protein sequence ID" value="ELA48401.1"/>
    <property type="molecule type" value="Genomic_DNA"/>
</dbReference>
<dbReference type="GO" id="GO:0007052">
    <property type="term" value="P:mitotic spindle organization"/>
    <property type="evidence" value="ECO:0007669"/>
    <property type="project" value="EnsemblFungi"/>
</dbReference>
<evidence type="ECO:0000313" key="13">
    <source>
        <dbReference type="Proteomes" id="UP000011081"/>
    </source>
</evidence>
<dbReference type="SUPFAM" id="SSF52490">
    <property type="entry name" value="Tubulin nucleotide-binding domain-like"/>
    <property type="match status" value="1"/>
</dbReference>
<dbReference type="FunFam" id="1.10.287.600:FF:000004">
    <property type="entry name" value="Tubulin gamma chain"/>
    <property type="match status" value="1"/>
</dbReference>
<dbReference type="InterPro" id="IPR023123">
    <property type="entry name" value="Tubulin_C"/>
</dbReference>
<evidence type="ECO:0000256" key="8">
    <source>
        <dbReference type="ARBA" id="ARBA00023134"/>
    </source>
</evidence>
<dbReference type="CDD" id="cd02188">
    <property type="entry name" value="gamma_tubulin"/>
    <property type="match status" value="1"/>
</dbReference>
<dbReference type="Pfam" id="PF00091">
    <property type="entry name" value="Tubulin"/>
    <property type="match status" value="1"/>
</dbReference>
<dbReference type="InParanoid" id="L2GXL5"/>
<keyword evidence="7 10" id="KW-0547">Nucleotide-binding</keyword>
<dbReference type="GO" id="GO:0005525">
    <property type="term" value="F:GTP binding"/>
    <property type="evidence" value="ECO:0007669"/>
    <property type="project" value="UniProtKB-UniRule"/>
</dbReference>
<dbReference type="PROSITE" id="PS00228">
    <property type="entry name" value="TUBULIN_B_AUTOREG"/>
    <property type="match status" value="1"/>
</dbReference>
<comment type="function">
    <text evidence="10">Tubulin is the major constituent of microtubules, protein filaments consisting of alpha- and beta-tubulin heterodimers. Gamma-tubulin is a key component of the gamma-tubulin ring complex (gTuRC) which mediates microtubule nucleation. The gTuRC regulates the minus-end nucleation of alpha-beta tubulin heterodimers that grow into microtubule protafilaments, a critical step in centrosome duplication and spindle formation.</text>
</comment>
<dbReference type="GO" id="GO:0008275">
    <property type="term" value="C:gamma-tubulin small complex"/>
    <property type="evidence" value="ECO:0007669"/>
    <property type="project" value="EnsemblFungi"/>
</dbReference>
<dbReference type="InterPro" id="IPR002454">
    <property type="entry name" value="Gamma_tubulin"/>
</dbReference>
<organism evidence="12 13">
    <name type="scientific">Vavraia culicis (isolate floridensis)</name>
    <name type="common">Microsporidian parasite</name>
    <dbReference type="NCBI Taxonomy" id="948595"/>
    <lineage>
        <taxon>Eukaryota</taxon>
        <taxon>Fungi</taxon>
        <taxon>Fungi incertae sedis</taxon>
        <taxon>Microsporidia</taxon>
        <taxon>Pleistophoridae</taxon>
        <taxon>Vavraia</taxon>
    </lineage>
</organism>
<gene>
    <name evidence="12" type="ORF">VCUG_00010</name>
</gene>
<dbReference type="PANTHER" id="PTHR11588">
    <property type="entry name" value="TUBULIN"/>
    <property type="match status" value="1"/>
</dbReference>
<dbReference type="PRINTS" id="PR01161">
    <property type="entry name" value="TUBULIN"/>
</dbReference>
<evidence type="ECO:0000313" key="12">
    <source>
        <dbReference type="EMBL" id="ELA48401.1"/>
    </source>
</evidence>
<reference evidence="13" key="1">
    <citation type="submission" date="2011-03" db="EMBL/GenBank/DDBJ databases">
        <title>The genome sequence of Vavraia culicis strain floridensis.</title>
        <authorList>
            <consortium name="The Broad Institute Genome Sequencing Platform"/>
            <person name="Cuomo C."/>
            <person name="Becnel J."/>
            <person name="Sanscrainte N."/>
            <person name="Young S.K."/>
            <person name="Zeng Q."/>
            <person name="Gargeya S."/>
            <person name="Fitzgerald M."/>
            <person name="Haas B."/>
            <person name="Abouelleil A."/>
            <person name="Alvarado L."/>
            <person name="Arachchi H.M."/>
            <person name="Berlin A."/>
            <person name="Chapman S.B."/>
            <person name="Gearin G."/>
            <person name="Goldberg J."/>
            <person name="Griggs A."/>
            <person name="Gujja S."/>
            <person name="Hansen M."/>
            <person name="Heiman D."/>
            <person name="Howarth C."/>
            <person name="Larimer J."/>
            <person name="Lui A."/>
            <person name="MacDonald P.J.P."/>
            <person name="McCowen C."/>
            <person name="Montmayeur A."/>
            <person name="Murphy C."/>
            <person name="Neiman D."/>
            <person name="Pearson M."/>
            <person name="Priest M."/>
            <person name="Roberts A."/>
            <person name="Saif S."/>
            <person name="Shea T."/>
            <person name="Sisk P."/>
            <person name="Stolte C."/>
            <person name="Sykes S."/>
            <person name="Wortman J."/>
            <person name="Nusbaum C."/>
            <person name="Birren B."/>
        </authorList>
    </citation>
    <scope>NUCLEOTIDE SEQUENCE [LARGE SCALE GENOMIC DNA]</scope>
    <source>
        <strain evidence="13">floridensis</strain>
    </source>
</reference>
<dbReference type="GO" id="GO:2000767">
    <property type="term" value="P:positive regulation of cytoplasmic translation"/>
    <property type="evidence" value="ECO:0007669"/>
    <property type="project" value="EnsemblFungi"/>
</dbReference>
<keyword evidence="8 10" id="KW-0342">GTP-binding</keyword>
<dbReference type="InterPro" id="IPR036525">
    <property type="entry name" value="Tubulin/FtsZ_GTPase_sf"/>
</dbReference>
<dbReference type="Pfam" id="PF03953">
    <property type="entry name" value="Tubulin_C"/>
    <property type="match status" value="1"/>
</dbReference>
<keyword evidence="13" id="KW-1185">Reference proteome</keyword>
<evidence type="ECO:0000256" key="9">
    <source>
        <dbReference type="ARBA" id="ARBA00023212"/>
    </source>
</evidence>
<dbReference type="PROSITE" id="PS00227">
    <property type="entry name" value="TUBULIN"/>
    <property type="match status" value="1"/>
</dbReference>
<evidence type="ECO:0000256" key="5">
    <source>
        <dbReference type="ARBA" id="ARBA00022490"/>
    </source>
</evidence>
<dbReference type="GeneID" id="19877902"/>
<dbReference type="RefSeq" id="XP_008073031.1">
    <property type="nucleotide sequence ID" value="XM_008074840.1"/>
</dbReference>
<evidence type="ECO:0000256" key="3">
    <source>
        <dbReference type="ARBA" id="ARBA00011747"/>
    </source>
</evidence>
<comment type="similarity">
    <text evidence="2 10">Belongs to the tubulin family.</text>
</comment>
<comment type="subcellular location">
    <subcellularLocation>
        <location evidence="1">Cytoplasm</location>
        <location evidence="1">Cytoskeleton</location>
        <location evidence="1">Microtubule organizing center</location>
        <location evidence="1">Spindle pole body</location>
    </subcellularLocation>
</comment>
<dbReference type="FunCoup" id="L2GXL5">
    <property type="interactions" value="133"/>
</dbReference>
<sequence>MREIITLQIGQCGNQIGSSFWHRLSSLHQASHPSQFFYLADDNTPVPRAILLDLEPRVISQITNMGLFNHENIFVSNEGGGAGNNWASGYLSAQSKKSEIFEMIHRESENSDMLESFFILHSIAGGTGSGMGSYLIEELRDEFPKKILQSFSVFPNNEEVSDVVVQPYNSMLTLKRLNGCCDSVVVMDNAALGRISSESLRIKQPSYETINSLISTVICASTCTLRTPTYMYSDLKSIVSTLIPVKGLNFIVPSYTPFINKDCAQIIRKTTVNDVLRRLMMSKNKLAGIETRAVISALTFFINTTEIGEVQRSMIRIQDKQFVGFVPWMPPSFHAVVCQEENASEQVSGLSLTNSTGVSALLRKICGQYDKLKRKNAFTEMYRKYLDGLDEFDASREVVEQLIAEYERCELTSFCER</sequence>
<evidence type="ECO:0000256" key="1">
    <source>
        <dbReference type="ARBA" id="ARBA00004317"/>
    </source>
</evidence>
<dbReference type="STRING" id="948595.L2GXL5"/>
<evidence type="ECO:0000256" key="6">
    <source>
        <dbReference type="ARBA" id="ARBA00022701"/>
    </source>
</evidence>
<dbReference type="GO" id="GO:0051417">
    <property type="term" value="P:microtubule nucleation by spindle pole body"/>
    <property type="evidence" value="ECO:0007669"/>
    <property type="project" value="EnsemblFungi"/>
</dbReference>
<evidence type="ECO:0000256" key="7">
    <source>
        <dbReference type="ARBA" id="ARBA00022741"/>
    </source>
</evidence>
<dbReference type="InterPro" id="IPR008280">
    <property type="entry name" value="Tub_FtsZ_C"/>
</dbReference>
<dbReference type="OMA" id="QTYSIFP"/>
<dbReference type="InterPro" id="IPR000217">
    <property type="entry name" value="Tubulin"/>
</dbReference>
<dbReference type="GO" id="GO:0031122">
    <property type="term" value="P:cytoplasmic microtubule organization"/>
    <property type="evidence" value="ECO:0007669"/>
    <property type="project" value="InterPro"/>
</dbReference>
<evidence type="ECO:0000256" key="4">
    <source>
        <dbReference type="ARBA" id="ARBA00018848"/>
    </source>
</evidence>